<reference evidence="2 3" key="1">
    <citation type="journal article" date="2019" name="Int. J. Syst. Evol. Microbiol.">
        <title>The Global Catalogue of Microorganisms (GCM) 10K type strain sequencing project: providing services to taxonomists for standard genome sequencing and annotation.</title>
        <authorList>
            <consortium name="The Broad Institute Genomics Platform"/>
            <consortium name="The Broad Institute Genome Sequencing Center for Infectious Disease"/>
            <person name="Wu L."/>
            <person name="Ma J."/>
        </authorList>
    </citation>
    <scope>NUCLEOTIDE SEQUENCE [LARGE SCALE GENOMIC DNA]</scope>
    <source>
        <strain evidence="2 3">CGMCC 1.12237</strain>
    </source>
</reference>
<evidence type="ECO:0000313" key="3">
    <source>
        <dbReference type="Proteomes" id="UP001596201"/>
    </source>
</evidence>
<evidence type="ECO:0000313" key="2">
    <source>
        <dbReference type="EMBL" id="MFC5367428.1"/>
    </source>
</evidence>
<dbReference type="RefSeq" id="WP_227229683.1">
    <property type="nucleotide sequence ID" value="NZ_JAJCVJ010000002.1"/>
</dbReference>
<accession>A0ABD5RCF1</accession>
<dbReference type="EMBL" id="JBHSKX010000002">
    <property type="protein sequence ID" value="MFC5367428.1"/>
    <property type="molecule type" value="Genomic_DNA"/>
</dbReference>
<proteinExistence type="predicted"/>
<dbReference type="AlphaFoldDB" id="A0ABD5RCF1"/>
<dbReference type="InterPro" id="IPR002575">
    <property type="entry name" value="Aminoglycoside_PTrfase"/>
</dbReference>
<dbReference type="Gene3D" id="3.90.1200.10">
    <property type="match status" value="1"/>
</dbReference>
<name>A0ABD5RCF1_9EURY</name>
<comment type="caution">
    <text evidence="2">The sequence shown here is derived from an EMBL/GenBank/DDBJ whole genome shotgun (WGS) entry which is preliminary data.</text>
</comment>
<dbReference type="Proteomes" id="UP001596201">
    <property type="component" value="Unassembled WGS sequence"/>
</dbReference>
<keyword evidence="3" id="KW-1185">Reference proteome</keyword>
<gene>
    <name evidence="2" type="ORF">ACFPJ5_10800</name>
</gene>
<feature type="domain" description="Aminoglycoside phosphotransferase" evidence="1">
    <location>
        <begin position="29"/>
        <end position="262"/>
    </location>
</feature>
<dbReference type="InterPro" id="IPR051678">
    <property type="entry name" value="AGP_Transferase"/>
</dbReference>
<dbReference type="SUPFAM" id="SSF56112">
    <property type="entry name" value="Protein kinase-like (PK-like)"/>
    <property type="match status" value="1"/>
</dbReference>
<sequence length="357" mass="39005">MTRDPSAATVREQVAVVDPTVSVETVDAVDRGRSAVFAVTVTREGETTDWFLKLAPEADDGGIPADARLTTLLADRTDVPVPTVHGVVDDHPDLPTPYYVSSALGGDALDYAEVGWLSDDALARLARETGSALGQLHAVDAVDSFGLVRPARTRSYAGERPTGGVDDLAVRGPDSWHEWLEAWLDSELDRHADSRFGDLTPRLRSWAESRLPTVAEPAHPVLGRNDHGLHNLLLDAETGEMRAMLDWAYTLAVAPAFDFHYAEYIYGGRYLAGIEAVPDRQSLVRESMLAGYRSVAPDRVEWVAEPRPLYDLLASMRVQIDFDLLAPQLPEGTGEAVAEGLRTDAERLLAGEHRYAD</sequence>
<dbReference type="PANTHER" id="PTHR21310">
    <property type="entry name" value="AMINOGLYCOSIDE PHOSPHOTRANSFERASE-RELATED-RELATED"/>
    <property type="match status" value="1"/>
</dbReference>
<dbReference type="Pfam" id="PF01636">
    <property type="entry name" value="APH"/>
    <property type="match status" value="1"/>
</dbReference>
<organism evidence="2 3">
    <name type="scientific">Salinirubrum litoreum</name>
    <dbReference type="NCBI Taxonomy" id="1126234"/>
    <lineage>
        <taxon>Archaea</taxon>
        <taxon>Methanobacteriati</taxon>
        <taxon>Methanobacteriota</taxon>
        <taxon>Stenosarchaea group</taxon>
        <taxon>Halobacteria</taxon>
        <taxon>Halobacteriales</taxon>
        <taxon>Haloferacaceae</taxon>
        <taxon>Salinirubrum</taxon>
    </lineage>
</organism>
<dbReference type="InterPro" id="IPR011009">
    <property type="entry name" value="Kinase-like_dom_sf"/>
</dbReference>
<dbReference type="PANTHER" id="PTHR21310:SF15">
    <property type="entry name" value="AMINOGLYCOSIDE PHOSPHOTRANSFERASE DOMAIN-CONTAINING PROTEIN"/>
    <property type="match status" value="1"/>
</dbReference>
<evidence type="ECO:0000259" key="1">
    <source>
        <dbReference type="Pfam" id="PF01636"/>
    </source>
</evidence>
<protein>
    <submittedName>
        <fullName evidence="2">Phosphotransferase family protein</fullName>
    </submittedName>
</protein>